<dbReference type="AlphaFoldDB" id="A0A4Y2CT51"/>
<keyword evidence="3" id="KW-1185">Reference proteome</keyword>
<protein>
    <submittedName>
        <fullName evidence="2">Uncharacterized protein</fullName>
    </submittedName>
</protein>
<dbReference type="EMBL" id="BGPR01000243">
    <property type="protein sequence ID" value="GBM07533.1"/>
    <property type="molecule type" value="Genomic_DNA"/>
</dbReference>
<gene>
    <name evidence="2" type="ORF">AVEN_100729_1</name>
</gene>
<evidence type="ECO:0000313" key="3">
    <source>
        <dbReference type="Proteomes" id="UP000499080"/>
    </source>
</evidence>
<feature type="compositionally biased region" description="Basic and acidic residues" evidence="1">
    <location>
        <begin position="42"/>
        <end position="52"/>
    </location>
</feature>
<name>A0A4Y2CT51_ARAVE</name>
<comment type="caution">
    <text evidence="2">The sequence shown here is derived from an EMBL/GenBank/DDBJ whole genome shotgun (WGS) entry which is preliminary data.</text>
</comment>
<dbReference type="Proteomes" id="UP000499080">
    <property type="component" value="Unassembled WGS sequence"/>
</dbReference>
<reference evidence="2 3" key="1">
    <citation type="journal article" date="2019" name="Sci. Rep.">
        <title>Orb-weaving spider Araneus ventricosus genome elucidates the spidroin gene catalogue.</title>
        <authorList>
            <person name="Kono N."/>
            <person name="Nakamura H."/>
            <person name="Ohtoshi R."/>
            <person name="Moran D.A.P."/>
            <person name="Shinohara A."/>
            <person name="Yoshida Y."/>
            <person name="Fujiwara M."/>
            <person name="Mori M."/>
            <person name="Tomita M."/>
            <person name="Arakawa K."/>
        </authorList>
    </citation>
    <scope>NUCLEOTIDE SEQUENCE [LARGE SCALE GENOMIC DNA]</scope>
</reference>
<feature type="compositionally biased region" description="Basic and acidic residues" evidence="1">
    <location>
        <begin position="1"/>
        <end position="17"/>
    </location>
</feature>
<accession>A0A4Y2CT51</accession>
<evidence type="ECO:0000256" key="1">
    <source>
        <dbReference type="SAM" id="MobiDB-lite"/>
    </source>
</evidence>
<sequence>MPTSYEKEMERLRKLLAENETDDDSDFDNEDIGPEDISEENFSDHENFSEHDTESEEDEASKSTAKWTPVMRAHMKTLRGYRHGQWKRSVASSPAMLVC</sequence>
<feature type="region of interest" description="Disordered" evidence="1">
    <location>
        <begin position="1"/>
        <end position="68"/>
    </location>
</feature>
<organism evidence="2 3">
    <name type="scientific">Araneus ventricosus</name>
    <name type="common">Orbweaver spider</name>
    <name type="synonym">Epeira ventricosa</name>
    <dbReference type="NCBI Taxonomy" id="182803"/>
    <lineage>
        <taxon>Eukaryota</taxon>
        <taxon>Metazoa</taxon>
        <taxon>Ecdysozoa</taxon>
        <taxon>Arthropoda</taxon>
        <taxon>Chelicerata</taxon>
        <taxon>Arachnida</taxon>
        <taxon>Araneae</taxon>
        <taxon>Araneomorphae</taxon>
        <taxon>Entelegynae</taxon>
        <taxon>Araneoidea</taxon>
        <taxon>Araneidae</taxon>
        <taxon>Araneus</taxon>
    </lineage>
</organism>
<feature type="compositionally biased region" description="Acidic residues" evidence="1">
    <location>
        <begin position="19"/>
        <end position="41"/>
    </location>
</feature>
<evidence type="ECO:0000313" key="2">
    <source>
        <dbReference type="EMBL" id="GBM07533.1"/>
    </source>
</evidence>
<proteinExistence type="predicted"/>